<evidence type="ECO:0000256" key="1">
    <source>
        <dbReference type="SAM" id="Coils"/>
    </source>
</evidence>
<feature type="coiled-coil region" evidence="1">
    <location>
        <begin position="125"/>
        <end position="183"/>
    </location>
</feature>
<accession>A0A7S3QPQ0</accession>
<reference evidence="3" key="1">
    <citation type="submission" date="2021-01" db="EMBL/GenBank/DDBJ databases">
        <authorList>
            <person name="Corre E."/>
            <person name="Pelletier E."/>
            <person name="Niang G."/>
            <person name="Scheremetjew M."/>
            <person name="Finn R."/>
            <person name="Kale V."/>
            <person name="Holt S."/>
            <person name="Cochrane G."/>
            <person name="Meng A."/>
            <person name="Brown T."/>
            <person name="Cohen L."/>
        </authorList>
    </citation>
    <scope>NUCLEOTIDE SEQUENCE</scope>
    <source>
        <strain evidence="3">CCMP1320</strain>
    </source>
</reference>
<evidence type="ECO:0000256" key="2">
    <source>
        <dbReference type="SAM" id="MobiDB-lite"/>
    </source>
</evidence>
<dbReference type="AlphaFoldDB" id="A0A7S3QPQ0"/>
<gene>
    <name evidence="3" type="ORF">DTER00134_LOCUS4454</name>
</gene>
<feature type="compositionally biased region" description="Low complexity" evidence="2">
    <location>
        <begin position="108"/>
        <end position="118"/>
    </location>
</feature>
<sequence>MELLGADREHYEQLMSKYKGAVDNQVNSGLTQSLARPGKADPQPAQGTDVDMRLCSECDSSGTITEIYNFRRLEKCCPKCEGKGAFFYRNGQLIPEGDSSAYQKRNSRSSGSGRLRNSTKTAKELAAVGAKLGQYEQELAALEASMCTDDKDQEKQALRQQLRQQLSMEIARLSRRKEALEQS</sequence>
<organism evidence="3">
    <name type="scientific">Dunaliella tertiolecta</name>
    <name type="common">Green alga</name>
    <dbReference type="NCBI Taxonomy" id="3047"/>
    <lineage>
        <taxon>Eukaryota</taxon>
        <taxon>Viridiplantae</taxon>
        <taxon>Chlorophyta</taxon>
        <taxon>core chlorophytes</taxon>
        <taxon>Chlorophyceae</taxon>
        <taxon>CS clade</taxon>
        <taxon>Chlamydomonadales</taxon>
        <taxon>Dunaliellaceae</taxon>
        <taxon>Dunaliella</taxon>
    </lineage>
</organism>
<evidence type="ECO:0000313" key="3">
    <source>
        <dbReference type="EMBL" id="CAE0489383.1"/>
    </source>
</evidence>
<dbReference type="SUPFAM" id="SSF57938">
    <property type="entry name" value="DnaJ/Hsp40 cysteine-rich domain"/>
    <property type="match status" value="1"/>
</dbReference>
<feature type="region of interest" description="Disordered" evidence="2">
    <location>
        <begin position="97"/>
        <end position="120"/>
    </location>
</feature>
<dbReference type="EMBL" id="HBIP01008210">
    <property type="protein sequence ID" value="CAE0489383.1"/>
    <property type="molecule type" value="Transcribed_RNA"/>
</dbReference>
<keyword evidence="1" id="KW-0175">Coiled coil</keyword>
<protein>
    <submittedName>
        <fullName evidence="3">Uncharacterized protein</fullName>
    </submittedName>
</protein>
<dbReference type="InterPro" id="IPR036410">
    <property type="entry name" value="HSP_DnaJ_Cys-rich_dom_sf"/>
</dbReference>
<proteinExistence type="predicted"/>
<name>A0A7S3QPQ0_DUNTE</name>